<feature type="transmembrane region" description="Helical" evidence="7">
    <location>
        <begin position="399"/>
        <end position="422"/>
    </location>
</feature>
<feature type="domain" description="Sodium/calcium exchanger membrane region" evidence="8">
    <location>
        <begin position="119"/>
        <end position="257"/>
    </location>
</feature>
<comment type="similarity">
    <text evidence="2">Belongs to the Ca(2+):cation antiporter (CaCA) (TC 2.A.19) family. SLC24A subfamily.</text>
</comment>
<feature type="transmembrane region" description="Helical" evidence="7">
    <location>
        <begin position="152"/>
        <end position="172"/>
    </location>
</feature>
<evidence type="ECO:0000256" key="3">
    <source>
        <dbReference type="ARBA" id="ARBA00022449"/>
    </source>
</evidence>
<dbReference type="GO" id="GO:0008273">
    <property type="term" value="F:calcium, potassium:sodium antiporter activity"/>
    <property type="evidence" value="ECO:0007669"/>
    <property type="project" value="TreeGrafter"/>
</dbReference>
<evidence type="ECO:0000256" key="7">
    <source>
        <dbReference type="SAM" id="Phobius"/>
    </source>
</evidence>
<evidence type="ECO:0000256" key="6">
    <source>
        <dbReference type="ARBA" id="ARBA00023136"/>
    </source>
</evidence>
<keyword evidence="6 7" id="KW-0472">Membrane</keyword>
<evidence type="ECO:0000256" key="5">
    <source>
        <dbReference type="ARBA" id="ARBA00022989"/>
    </source>
</evidence>
<accession>A0AAD7UK41</accession>
<dbReference type="Pfam" id="PF01699">
    <property type="entry name" value="Na_Ca_ex"/>
    <property type="match status" value="2"/>
</dbReference>
<keyword evidence="10" id="KW-1185">Reference proteome</keyword>
<evidence type="ECO:0000259" key="8">
    <source>
        <dbReference type="Pfam" id="PF01699"/>
    </source>
</evidence>
<evidence type="ECO:0000313" key="10">
    <source>
        <dbReference type="Proteomes" id="UP001230188"/>
    </source>
</evidence>
<comment type="caution">
    <text evidence="9">The sequence shown here is derived from an EMBL/GenBank/DDBJ whole genome shotgun (WGS) entry which is preliminary data.</text>
</comment>
<feature type="transmembrane region" description="Helical" evidence="7">
    <location>
        <begin position="365"/>
        <end position="387"/>
    </location>
</feature>
<keyword evidence="3" id="KW-0813">Transport</keyword>
<keyword evidence="4 7" id="KW-0812">Transmembrane</keyword>
<dbReference type="InterPro" id="IPR044880">
    <property type="entry name" value="NCX_ion-bd_dom_sf"/>
</dbReference>
<feature type="transmembrane region" description="Helical" evidence="7">
    <location>
        <begin position="326"/>
        <end position="353"/>
    </location>
</feature>
<dbReference type="InterPro" id="IPR004481">
    <property type="entry name" value="K/Na/Ca-exchanger"/>
</dbReference>
<proteinExistence type="inferred from homology"/>
<evidence type="ECO:0000256" key="1">
    <source>
        <dbReference type="ARBA" id="ARBA00004141"/>
    </source>
</evidence>
<evidence type="ECO:0000313" key="9">
    <source>
        <dbReference type="EMBL" id="KAJ8609251.1"/>
    </source>
</evidence>
<gene>
    <name evidence="9" type="ORF">CTAYLR_008070</name>
</gene>
<dbReference type="PANTHER" id="PTHR10846">
    <property type="entry name" value="SODIUM/POTASSIUM/CALCIUM EXCHANGER"/>
    <property type="match status" value="1"/>
</dbReference>
<feature type="transmembrane region" description="Helical" evidence="7">
    <location>
        <begin position="497"/>
        <end position="514"/>
    </location>
</feature>
<feature type="transmembrane region" description="Helical" evidence="7">
    <location>
        <begin position="184"/>
        <end position="204"/>
    </location>
</feature>
<name>A0AAD7UK41_9STRA</name>
<dbReference type="InterPro" id="IPR004837">
    <property type="entry name" value="NaCa_Exmemb"/>
</dbReference>
<keyword evidence="5 7" id="KW-1133">Transmembrane helix</keyword>
<keyword evidence="3" id="KW-0050">Antiport</keyword>
<dbReference type="GO" id="GO:0005886">
    <property type="term" value="C:plasma membrane"/>
    <property type="evidence" value="ECO:0007669"/>
    <property type="project" value="TreeGrafter"/>
</dbReference>
<feature type="transmembrane region" description="Helical" evidence="7">
    <location>
        <begin position="442"/>
        <end position="463"/>
    </location>
</feature>
<dbReference type="EMBL" id="JAQMWT010000145">
    <property type="protein sequence ID" value="KAJ8609251.1"/>
    <property type="molecule type" value="Genomic_DNA"/>
</dbReference>
<dbReference type="Proteomes" id="UP001230188">
    <property type="component" value="Unassembled WGS sequence"/>
</dbReference>
<protein>
    <recommendedName>
        <fullName evidence="8">Sodium/calcium exchanger membrane region domain-containing protein</fullName>
    </recommendedName>
</protein>
<feature type="transmembrane region" description="Helical" evidence="7">
    <location>
        <begin position="111"/>
        <end position="131"/>
    </location>
</feature>
<dbReference type="Gene3D" id="1.20.1420.30">
    <property type="entry name" value="NCX, central ion-binding region"/>
    <property type="match status" value="2"/>
</dbReference>
<organism evidence="9 10">
    <name type="scientific">Chrysophaeum taylorii</name>
    <dbReference type="NCBI Taxonomy" id="2483200"/>
    <lineage>
        <taxon>Eukaryota</taxon>
        <taxon>Sar</taxon>
        <taxon>Stramenopiles</taxon>
        <taxon>Ochrophyta</taxon>
        <taxon>Pelagophyceae</taxon>
        <taxon>Pelagomonadales</taxon>
        <taxon>Pelagomonadaceae</taxon>
        <taxon>Chrysophaeum</taxon>
    </lineage>
</organism>
<dbReference type="GO" id="GO:0005262">
    <property type="term" value="F:calcium channel activity"/>
    <property type="evidence" value="ECO:0007669"/>
    <property type="project" value="TreeGrafter"/>
</dbReference>
<dbReference type="GO" id="GO:0006874">
    <property type="term" value="P:intracellular calcium ion homeostasis"/>
    <property type="evidence" value="ECO:0007669"/>
    <property type="project" value="TreeGrafter"/>
</dbReference>
<feature type="domain" description="Sodium/calcium exchanger membrane region" evidence="8">
    <location>
        <begin position="337"/>
        <end position="512"/>
    </location>
</feature>
<dbReference type="PANTHER" id="PTHR10846:SF8">
    <property type="entry name" value="INNER MEMBRANE PROTEIN YRBG"/>
    <property type="match status" value="1"/>
</dbReference>
<feature type="transmembrane region" description="Helical" evidence="7">
    <location>
        <begin position="16"/>
        <end position="33"/>
    </location>
</feature>
<evidence type="ECO:0000256" key="2">
    <source>
        <dbReference type="ARBA" id="ARBA00005364"/>
    </source>
</evidence>
<sequence>MTDEALSDDSRRRRRVAGIALGVALATYAWIEFRDVASLEAASDAPYQKFLRRSAERYIRSHASRYRLGHYLRSQSLLKNLRRVRVEKKKAIEAERERAARELYGWMAWRAMGPVWLGLLLLLTAWMGLMLEERTLPALKALCAAARVSDDVAGATVLALATGGFEVLFSAVETLGGEVGVGLNFVLGSGIVNFGLILPIVVFASPHRVDLDLRPVLRDGGFALLSFATLLVVVADGQISRLESVTLLGLYGCHVAACVAPPRLCRARPLDREPDEHPPELPKLHVVDDDDTWAARVRDASHALLPPSPGIIARPDHKKLSSRRSALGATCVAVAPTLVVSGVWFVLLLVALTKLADLLALSARVPLGLAASVFLPAVYAVPDLLVAATVSKKGQAKAAVANALGVQVVTVLLGVGVPFALATLRRGSGPVRLLGSESDASLRWSVFALGALFFALVLGPMLLGAGKLATSPQSATNPAALSAAATVSAGPHFSRRAAVVLLVAYLAVTLVVSLRTA</sequence>
<comment type="subcellular location">
    <subcellularLocation>
        <location evidence="1">Membrane</location>
        <topology evidence="1">Multi-pass membrane protein</topology>
    </subcellularLocation>
</comment>
<dbReference type="AlphaFoldDB" id="A0AAD7UK41"/>
<reference evidence="9" key="1">
    <citation type="submission" date="2023-01" db="EMBL/GenBank/DDBJ databases">
        <title>Metagenome sequencing of chrysophaentin producing Chrysophaeum taylorii.</title>
        <authorList>
            <person name="Davison J."/>
            <person name="Bewley C."/>
        </authorList>
    </citation>
    <scope>NUCLEOTIDE SEQUENCE</scope>
    <source>
        <strain evidence="9">NIES-1699</strain>
    </source>
</reference>
<evidence type="ECO:0000256" key="4">
    <source>
        <dbReference type="ARBA" id="ARBA00022692"/>
    </source>
</evidence>